<name>A0ABQ4SN88_9HYPH</name>
<reference evidence="1" key="1">
    <citation type="journal article" date="2021" name="Front. Microbiol.">
        <title>Comprehensive Comparative Genomics and Phenotyping of Methylobacterium Species.</title>
        <authorList>
            <person name="Alessa O."/>
            <person name="Ogura Y."/>
            <person name="Fujitani Y."/>
            <person name="Takami H."/>
            <person name="Hayashi T."/>
            <person name="Sahin N."/>
            <person name="Tani A."/>
        </authorList>
    </citation>
    <scope>NUCLEOTIDE SEQUENCE</scope>
    <source>
        <strain evidence="1">DSM 17168</strain>
    </source>
</reference>
<gene>
    <name evidence="1" type="ORF">GMJLKIPL_6660</name>
</gene>
<sequence length="388" mass="40143">MPRIVDRLVAAEAPRVGGDGLAREEDGDPVSVGAHLHVLAGSSGGHRVAVVVEAHEAGLGGDDLDLVEAVEPAPVGDQGRPLLRLEHLLHGAVLLHRVSGRARPGPATLLQPVIEVVEALEAGDRLEEAVAGGAHLVLDLPLLPARTRIAGGGLDEVVRAQLQEAAVEGAGASHEDGGDGRAHVVVDAAPAGTAEEAEGALVAVEDHLLGLARVGAQQEVAAMAEPDVGDLDLDSDAREPGALMAPVELVSLPWGEGERDEQALQARRPLREPSLGIAAHGIVAARIAFVSEVLEHAHVAQALTLGLGEFLGEQEVEASDVAVELRPRLVLALVGEGCLVRAQRLAHDLAREAQLARDLADALMLVAVKAPDLGEGLHDQHPRLAPCP</sequence>
<dbReference type="EMBL" id="BPQQ01000158">
    <property type="protein sequence ID" value="GJE04694.1"/>
    <property type="molecule type" value="Genomic_DNA"/>
</dbReference>
<comment type="caution">
    <text evidence="1">The sequence shown here is derived from an EMBL/GenBank/DDBJ whole genome shotgun (WGS) entry which is preliminary data.</text>
</comment>
<protein>
    <submittedName>
        <fullName evidence="1">Uncharacterized protein</fullName>
    </submittedName>
</protein>
<keyword evidence="2" id="KW-1185">Reference proteome</keyword>
<reference evidence="1" key="2">
    <citation type="submission" date="2021-08" db="EMBL/GenBank/DDBJ databases">
        <authorList>
            <person name="Tani A."/>
            <person name="Ola A."/>
            <person name="Ogura Y."/>
            <person name="Katsura K."/>
            <person name="Hayashi T."/>
        </authorList>
    </citation>
    <scope>NUCLEOTIDE SEQUENCE</scope>
    <source>
        <strain evidence="1">DSM 17168</strain>
    </source>
</reference>
<evidence type="ECO:0000313" key="2">
    <source>
        <dbReference type="Proteomes" id="UP001055153"/>
    </source>
</evidence>
<proteinExistence type="predicted"/>
<accession>A0ABQ4SN88</accession>
<evidence type="ECO:0000313" key="1">
    <source>
        <dbReference type="EMBL" id="GJE04694.1"/>
    </source>
</evidence>
<organism evidence="1 2">
    <name type="scientific">Methylobacterium isbiliense</name>
    <dbReference type="NCBI Taxonomy" id="315478"/>
    <lineage>
        <taxon>Bacteria</taxon>
        <taxon>Pseudomonadati</taxon>
        <taxon>Pseudomonadota</taxon>
        <taxon>Alphaproteobacteria</taxon>
        <taxon>Hyphomicrobiales</taxon>
        <taxon>Methylobacteriaceae</taxon>
        <taxon>Methylobacterium</taxon>
    </lineage>
</organism>
<dbReference type="Proteomes" id="UP001055153">
    <property type="component" value="Unassembled WGS sequence"/>
</dbReference>